<organism evidence="1">
    <name type="scientific">Anopheles sinensis</name>
    <name type="common">Mosquito</name>
    <dbReference type="NCBI Taxonomy" id="74873"/>
    <lineage>
        <taxon>Eukaryota</taxon>
        <taxon>Metazoa</taxon>
        <taxon>Ecdysozoa</taxon>
        <taxon>Arthropoda</taxon>
        <taxon>Hexapoda</taxon>
        <taxon>Insecta</taxon>
        <taxon>Pterygota</taxon>
        <taxon>Neoptera</taxon>
        <taxon>Endopterygota</taxon>
        <taxon>Diptera</taxon>
        <taxon>Nematocera</taxon>
        <taxon>Culicoidea</taxon>
        <taxon>Culicidae</taxon>
        <taxon>Anophelinae</taxon>
        <taxon>Anopheles</taxon>
    </lineage>
</organism>
<dbReference type="VEuPathDB" id="VectorBase:ASIC003898"/>
<keyword evidence="3" id="KW-1185">Reference proteome</keyword>
<reference evidence="2" key="2">
    <citation type="submission" date="2020-05" db="UniProtKB">
        <authorList>
            <consortium name="EnsemblMetazoa"/>
        </authorList>
    </citation>
    <scope>IDENTIFICATION</scope>
</reference>
<dbReference type="Proteomes" id="UP000030765">
    <property type="component" value="Unassembled WGS sequence"/>
</dbReference>
<dbReference type="EMBL" id="KE524792">
    <property type="protein sequence ID" value="KFB36736.1"/>
    <property type="molecule type" value="Genomic_DNA"/>
</dbReference>
<evidence type="ECO:0000313" key="2">
    <source>
        <dbReference type="EnsemblMetazoa" id="ASIC003898-PA"/>
    </source>
</evidence>
<name>A0A084VFJ2_ANOSI</name>
<sequence>MGDTGRERFVNGVAAGCCPMEHDKYQAHRGTLASVRFRSEVRGFAKPGDTLKPGKRLPMHGSLRGRLRSIAFRKPTTAAGERKRRKTAV</sequence>
<dbReference type="EMBL" id="ATLV01012423">
    <property type="status" value="NOT_ANNOTATED_CDS"/>
    <property type="molecule type" value="Genomic_DNA"/>
</dbReference>
<dbReference type="EnsemblMetazoa" id="ASIC003898-RA">
    <property type="protein sequence ID" value="ASIC003898-PA"/>
    <property type="gene ID" value="ASIC003898"/>
</dbReference>
<reference evidence="1 3" key="1">
    <citation type="journal article" date="2014" name="BMC Genomics">
        <title>Genome sequence of Anopheles sinensis provides insight into genetics basis of mosquito competence for malaria parasites.</title>
        <authorList>
            <person name="Zhou D."/>
            <person name="Zhang D."/>
            <person name="Ding G."/>
            <person name="Shi L."/>
            <person name="Hou Q."/>
            <person name="Ye Y."/>
            <person name="Xu Y."/>
            <person name="Zhou H."/>
            <person name="Xiong C."/>
            <person name="Li S."/>
            <person name="Yu J."/>
            <person name="Hong S."/>
            <person name="Yu X."/>
            <person name="Zou P."/>
            <person name="Chen C."/>
            <person name="Chang X."/>
            <person name="Wang W."/>
            <person name="Lv Y."/>
            <person name="Sun Y."/>
            <person name="Ma L."/>
            <person name="Shen B."/>
            <person name="Zhu C."/>
        </authorList>
    </citation>
    <scope>NUCLEOTIDE SEQUENCE [LARGE SCALE GENOMIC DNA]</scope>
</reference>
<evidence type="ECO:0000313" key="3">
    <source>
        <dbReference type="Proteomes" id="UP000030765"/>
    </source>
</evidence>
<protein>
    <submittedName>
        <fullName evidence="1 2">Aconitate hydratase</fullName>
    </submittedName>
</protein>
<gene>
    <name evidence="1" type="ORF">ZHAS_00003898</name>
</gene>
<evidence type="ECO:0000313" key="1">
    <source>
        <dbReference type="EMBL" id="KFB36736.1"/>
    </source>
</evidence>
<dbReference type="AlphaFoldDB" id="A0A084VFJ2"/>
<proteinExistence type="predicted"/>
<accession>A0A084VFJ2</accession>